<comment type="caution">
    <text evidence="1">The sequence shown here is derived from an EMBL/GenBank/DDBJ whole genome shotgun (WGS) entry which is preliminary data.</text>
</comment>
<evidence type="ECO:0000313" key="2">
    <source>
        <dbReference type="Proteomes" id="UP001219525"/>
    </source>
</evidence>
<proteinExistence type="predicted"/>
<reference evidence="1" key="1">
    <citation type="submission" date="2023-03" db="EMBL/GenBank/DDBJ databases">
        <title>Massive genome expansion in bonnet fungi (Mycena s.s.) driven by repeated elements and novel gene families across ecological guilds.</title>
        <authorList>
            <consortium name="Lawrence Berkeley National Laboratory"/>
            <person name="Harder C.B."/>
            <person name="Miyauchi S."/>
            <person name="Viragh M."/>
            <person name="Kuo A."/>
            <person name="Thoen E."/>
            <person name="Andreopoulos B."/>
            <person name="Lu D."/>
            <person name="Skrede I."/>
            <person name="Drula E."/>
            <person name="Henrissat B."/>
            <person name="Morin E."/>
            <person name="Kohler A."/>
            <person name="Barry K."/>
            <person name="LaButti K."/>
            <person name="Morin E."/>
            <person name="Salamov A."/>
            <person name="Lipzen A."/>
            <person name="Mereny Z."/>
            <person name="Hegedus B."/>
            <person name="Baldrian P."/>
            <person name="Stursova M."/>
            <person name="Weitz H."/>
            <person name="Taylor A."/>
            <person name="Grigoriev I.V."/>
            <person name="Nagy L.G."/>
            <person name="Martin F."/>
            <person name="Kauserud H."/>
        </authorList>
    </citation>
    <scope>NUCLEOTIDE SEQUENCE</scope>
    <source>
        <strain evidence="1">9144</strain>
    </source>
</reference>
<gene>
    <name evidence="1" type="ORF">GGX14DRAFT_559083</name>
</gene>
<dbReference type="AlphaFoldDB" id="A0AAD6VXC6"/>
<dbReference type="Proteomes" id="UP001219525">
    <property type="component" value="Unassembled WGS sequence"/>
</dbReference>
<sequence>MTAANTMYRGWFVGFVAAPVVRAIVVHRMPVVNHPIAASAGSAYSGIYAPVLIAQSDA</sequence>
<keyword evidence="2" id="KW-1185">Reference proteome</keyword>
<evidence type="ECO:0000313" key="1">
    <source>
        <dbReference type="EMBL" id="KAJ7221594.1"/>
    </source>
</evidence>
<name>A0AAD6VXC6_9AGAR</name>
<organism evidence="1 2">
    <name type="scientific">Mycena pura</name>
    <dbReference type="NCBI Taxonomy" id="153505"/>
    <lineage>
        <taxon>Eukaryota</taxon>
        <taxon>Fungi</taxon>
        <taxon>Dikarya</taxon>
        <taxon>Basidiomycota</taxon>
        <taxon>Agaricomycotina</taxon>
        <taxon>Agaricomycetes</taxon>
        <taxon>Agaricomycetidae</taxon>
        <taxon>Agaricales</taxon>
        <taxon>Marasmiineae</taxon>
        <taxon>Mycenaceae</taxon>
        <taxon>Mycena</taxon>
    </lineage>
</organism>
<dbReference type="EMBL" id="JARJCW010000008">
    <property type="protein sequence ID" value="KAJ7221594.1"/>
    <property type="molecule type" value="Genomic_DNA"/>
</dbReference>
<accession>A0AAD6VXC6</accession>
<protein>
    <submittedName>
        <fullName evidence="1">Uncharacterized protein</fullName>
    </submittedName>
</protein>